<dbReference type="OrthoDB" id="186625at2759"/>
<proteinExistence type="predicted"/>
<organism evidence="3 4">
    <name type="scientific">Parasponia andersonii</name>
    <name type="common">Sponia andersonii</name>
    <dbReference type="NCBI Taxonomy" id="3476"/>
    <lineage>
        <taxon>Eukaryota</taxon>
        <taxon>Viridiplantae</taxon>
        <taxon>Streptophyta</taxon>
        <taxon>Embryophyta</taxon>
        <taxon>Tracheophyta</taxon>
        <taxon>Spermatophyta</taxon>
        <taxon>Magnoliopsida</taxon>
        <taxon>eudicotyledons</taxon>
        <taxon>Gunneridae</taxon>
        <taxon>Pentapetalae</taxon>
        <taxon>rosids</taxon>
        <taxon>fabids</taxon>
        <taxon>Rosales</taxon>
        <taxon>Cannabaceae</taxon>
        <taxon>Parasponia</taxon>
    </lineage>
</organism>
<dbReference type="Gene3D" id="1.10.238.10">
    <property type="entry name" value="EF-hand"/>
    <property type="match status" value="1"/>
</dbReference>
<name>A0A2P5DKS0_PARAD</name>
<dbReference type="InterPro" id="IPR018247">
    <property type="entry name" value="EF_Hand_1_Ca_BS"/>
</dbReference>
<keyword evidence="4" id="KW-1185">Reference proteome</keyword>
<dbReference type="SUPFAM" id="SSF47473">
    <property type="entry name" value="EF-hand"/>
    <property type="match status" value="1"/>
</dbReference>
<dbReference type="PANTHER" id="PTHR34574:SF12">
    <property type="entry name" value="CALCIUM-BINDING EF HAND FAMILY PROTEIN"/>
    <property type="match status" value="1"/>
</dbReference>
<protein>
    <submittedName>
        <fullName evidence="3">Parvalbumin</fullName>
    </submittedName>
</protein>
<feature type="domain" description="EF-hand" evidence="2">
    <location>
        <begin position="20"/>
        <end position="55"/>
    </location>
</feature>
<dbReference type="Proteomes" id="UP000237105">
    <property type="component" value="Unassembled WGS sequence"/>
</dbReference>
<dbReference type="InterPro" id="IPR002048">
    <property type="entry name" value="EF_hand_dom"/>
</dbReference>
<gene>
    <name evidence="3" type="ORF">PanWU01x14_054420</name>
</gene>
<dbReference type="SMART" id="SM00054">
    <property type="entry name" value="EFh"/>
    <property type="match status" value="2"/>
</dbReference>
<dbReference type="AlphaFoldDB" id="A0A2P5DKS0"/>
<evidence type="ECO:0000256" key="1">
    <source>
        <dbReference type="ARBA" id="ARBA00022837"/>
    </source>
</evidence>
<dbReference type="STRING" id="3476.A0A2P5DKS0"/>
<accession>A0A2P5DKS0</accession>
<dbReference type="EMBL" id="JXTB01000031">
    <property type="protein sequence ID" value="PON73892.1"/>
    <property type="molecule type" value="Genomic_DNA"/>
</dbReference>
<comment type="caution">
    <text evidence="3">The sequence shown here is derived from an EMBL/GenBank/DDBJ whole genome shotgun (WGS) entry which is preliminary data.</text>
</comment>
<dbReference type="InterPro" id="IPR011992">
    <property type="entry name" value="EF-hand-dom_pair"/>
</dbReference>
<dbReference type="PROSITE" id="PS00018">
    <property type="entry name" value="EF_HAND_1"/>
    <property type="match status" value="1"/>
</dbReference>
<reference evidence="4" key="1">
    <citation type="submission" date="2016-06" db="EMBL/GenBank/DDBJ databases">
        <title>Parallel loss of symbiosis genes in relatives of nitrogen-fixing non-legume Parasponia.</title>
        <authorList>
            <person name="Van Velzen R."/>
            <person name="Holmer R."/>
            <person name="Bu F."/>
            <person name="Rutten L."/>
            <person name="Van Zeijl A."/>
            <person name="Liu W."/>
            <person name="Santuari L."/>
            <person name="Cao Q."/>
            <person name="Sharma T."/>
            <person name="Shen D."/>
            <person name="Roswanjaya Y."/>
            <person name="Wardhani T."/>
            <person name="Kalhor M.S."/>
            <person name="Jansen J."/>
            <person name="Van den Hoogen J."/>
            <person name="Gungor B."/>
            <person name="Hartog M."/>
            <person name="Hontelez J."/>
            <person name="Verver J."/>
            <person name="Yang W.-C."/>
            <person name="Schijlen E."/>
            <person name="Repin R."/>
            <person name="Schilthuizen M."/>
            <person name="Schranz E."/>
            <person name="Heidstra R."/>
            <person name="Miyata K."/>
            <person name="Fedorova E."/>
            <person name="Kohlen W."/>
            <person name="Bisseling T."/>
            <person name="Smit S."/>
            <person name="Geurts R."/>
        </authorList>
    </citation>
    <scope>NUCLEOTIDE SEQUENCE [LARGE SCALE GENOMIC DNA]</scope>
    <source>
        <strain evidence="4">cv. WU1-14</strain>
    </source>
</reference>
<dbReference type="PROSITE" id="PS50222">
    <property type="entry name" value="EF_HAND_2"/>
    <property type="match status" value="2"/>
</dbReference>
<dbReference type="GO" id="GO:0005509">
    <property type="term" value="F:calcium ion binding"/>
    <property type="evidence" value="ECO:0007669"/>
    <property type="project" value="InterPro"/>
</dbReference>
<sequence>MRIAILNDLTVSEFIKDSESFENGVARCFEMLDVDGDRLLSREELRAGLGRVLPIGCARKEAVEDLFDTIFVRFDADGNGGIDRGEFKSLSKELLLAMAAGIGGSPVLLALHLDSLLFKAFEHELVRMP</sequence>
<feature type="domain" description="EF-hand" evidence="2">
    <location>
        <begin position="62"/>
        <end position="97"/>
    </location>
</feature>
<dbReference type="CDD" id="cd00051">
    <property type="entry name" value="EFh"/>
    <property type="match status" value="1"/>
</dbReference>
<dbReference type="PANTHER" id="PTHR34574">
    <property type="entry name" value="CALCIUM-BINDING EF-HAND FAMILY PROTEIN-RELATED"/>
    <property type="match status" value="1"/>
</dbReference>
<keyword evidence="1" id="KW-0106">Calcium</keyword>
<evidence type="ECO:0000313" key="3">
    <source>
        <dbReference type="EMBL" id="PON73892.1"/>
    </source>
</evidence>
<dbReference type="Pfam" id="PF13499">
    <property type="entry name" value="EF-hand_7"/>
    <property type="match status" value="1"/>
</dbReference>
<evidence type="ECO:0000259" key="2">
    <source>
        <dbReference type="PROSITE" id="PS50222"/>
    </source>
</evidence>
<evidence type="ECO:0000313" key="4">
    <source>
        <dbReference type="Proteomes" id="UP000237105"/>
    </source>
</evidence>